<dbReference type="HOGENOM" id="CLU_068623_1_1_9"/>
<dbReference type="KEGG" id="lbk:LVISKB_1577"/>
<dbReference type="AlphaFoldDB" id="M5AFW5"/>
<sequence>MNLFKKMQEVQKKKETISLLKMVRPMFVTTKNLRIIQRNIVTRRKIIRSNKDTLELVDSNMQFDSANTTNIIWFSWLQGLKDAPELVRMCLTKMHQVYPEKKIMVVTASNFNNFVNIPDLILKKWEKGNISNTHFSDILRTELLIKFGGTWIDSTVLCNERACESIYFKTPLFFYSAIQRNDDAIAGSSWFITSGKSNPVLLLTRELLYSYWAHHMTIDNYFIFHICFKISLESYSCISKNVPTISNVPPHVFEGVLNDRYDADVCNLLLKQSYFHKLSNKKPLRNDSEITTFAHLKKQIGQENEYN</sequence>
<reference evidence="1 2" key="1">
    <citation type="journal article" date="2013" name="PLoS ONE">
        <title>Genomic Analysis by Deep Sequencing of the Probiotic Lactobacillus brevis KB290 Harboring Nine Plasmids Reveals Genomic Stability.</title>
        <authorList>
            <person name="Fukao M."/>
            <person name="Oshima K."/>
            <person name="Morita H."/>
            <person name="Toh H."/>
            <person name="Suda W."/>
            <person name="Kim S.W."/>
            <person name="Suzuki S."/>
            <person name="Yakabe T."/>
            <person name="Hattori M."/>
            <person name="Yajima N."/>
        </authorList>
    </citation>
    <scope>NUCLEOTIDE SEQUENCE [LARGE SCALE GENOMIC DNA]</scope>
    <source>
        <strain evidence="1 2">KB290</strain>
    </source>
</reference>
<dbReference type="Gene3D" id="3.90.550.20">
    <property type="match status" value="1"/>
</dbReference>
<dbReference type="RefSeq" id="WP_015474004.1">
    <property type="nucleotide sequence ID" value="NC_020819.1"/>
</dbReference>
<dbReference type="Proteomes" id="UP000012042">
    <property type="component" value="Chromosome"/>
</dbReference>
<dbReference type="GO" id="GO:0016757">
    <property type="term" value="F:glycosyltransferase activity"/>
    <property type="evidence" value="ECO:0007669"/>
    <property type="project" value="InterPro"/>
</dbReference>
<accession>M5AFW5</accession>
<dbReference type="EMBL" id="AP012167">
    <property type="protein sequence ID" value="BAN07212.1"/>
    <property type="molecule type" value="Genomic_DNA"/>
</dbReference>
<dbReference type="SUPFAM" id="SSF53448">
    <property type="entry name" value="Nucleotide-diphospho-sugar transferases"/>
    <property type="match status" value="1"/>
</dbReference>
<dbReference type="InterPro" id="IPR008441">
    <property type="entry name" value="AfumC-like_glycosyl_Trfase"/>
</dbReference>
<dbReference type="PATRIC" id="fig|1001583.3.peg.1558"/>
<name>M5AFW5_LEVBR</name>
<gene>
    <name evidence="1" type="ORF">LVISKB_1577</name>
</gene>
<organism evidence="1 2">
    <name type="scientific">Levilactobacillus brevis KB290</name>
    <dbReference type="NCBI Taxonomy" id="1001583"/>
    <lineage>
        <taxon>Bacteria</taxon>
        <taxon>Bacillati</taxon>
        <taxon>Bacillota</taxon>
        <taxon>Bacilli</taxon>
        <taxon>Lactobacillales</taxon>
        <taxon>Lactobacillaceae</taxon>
        <taxon>Levilactobacillus</taxon>
    </lineage>
</organism>
<dbReference type="InterPro" id="IPR029044">
    <property type="entry name" value="Nucleotide-diphossugar_trans"/>
</dbReference>
<dbReference type="Pfam" id="PF05704">
    <property type="entry name" value="Caps_synth"/>
    <property type="match status" value="1"/>
</dbReference>
<proteinExistence type="predicted"/>
<evidence type="ECO:0000313" key="2">
    <source>
        <dbReference type="Proteomes" id="UP000012042"/>
    </source>
</evidence>
<protein>
    <submittedName>
        <fullName evidence="1">Putative teichoic acid/polysaccharide biosynthesis protein</fullName>
    </submittedName>
</protein>
<evidence type="ECO:0000313" key="1">
    <source>
        <dbReference type="EMBL" id="BAN07212.1"/>
    </source>
</evidence>